<comment type="caution">
    <text evidence="1">The sequence shown here is derived from an EMBL/GenBank/DDBJ whole genome shotgun (WGS) entry which is preliminary data.</text>
</comment>
<protein>
    <submittedName>
        <fullName evidence="1">Uncharacterized protein</fullName>
    </submittedName>
</protein>
<dbReference type="RefSeq" id="WP_132485939.1">
    <property type="nucleotide sequence ID" value="NZ_SMKW01000019.1"/>
</dbReference>
<accession>A0A4V2YMJ9</accession>
<keyword evidence="2" id="KW-1185">Reference proteome</keyword>
<dbReference type="AlphaFoldDB" id="A0A4V2YMJ9"/>
<proteinExistence type="predicted"/>
<evidence type="ECO:0000313" key="2">
    <source>
        <dbReference type="Proteomes" id="UP000294947"/>
    </source>
</evidence>
<organism evidence="1 2">
    <name type="scientific">Saccharopolyspora elongata</name>
    <dbReference type="NCBI Taxonomy" id="2530387"/>
    <lineage>
        <taxon>Bacteria</taxon>
        <taxon>Bacillati</taxon>
        <taxon>Actinomycetota</taxon>
        <taxon>Actinomycetes</taxon>
        <taxon>Pseudonocardiales</taxon>
        <taxon>Pseudonocardiaceae</taxon>
        <taxon>Saccharopolyspora</taxon>
    </lineage>
</organism>
<dbReference type="OrthoDB" id="3687516at2"/>
<dbReference type="Proteomes" id="UP000294947">
    <property type="component" value="Unassembled WGS sequence"/>
</dbReference>
<dbReference type="EMBL" id="SMKW01000019">
    <property type="protein sequence ID" value="TDD50767.1"/>
    <property type="molecule type" value="Genomic_DNA"/>
</dbReference>
<reference evidence="1 2" key="1">
    <citation type="submission" date="2019-03" db="EMBL/GenBank/DDBJ databases">
        <title>Draft genome sequences of novel Actinobacteria.</title>
        <authorList>
            <person name="Sahin N."/>
            <person name="Ay H."/>
            <person name="Saygin H."/>
        </authorList>
    </citation>
    <scope>NUCLEOTIDE SEQUENCE [LARGE SCALE GENOMIC DNA]</scope>
    <source>
        <strain evidence="1 2">7K502</strain>
    </source>
</reference>
<name>A0A4V2YMJ9_9PSEU</name>
<gene>
    <name evidence="1" type="ORF">E1288_16365</name>
</gene>
<evidence type="ECO:0000313" key="1">
    <source>
        <dbReference type="EMBL" id="TDD50767.1"/>
    </source>
</evidence>
<sequence>MPIIEGQYVAICMVVTGWTTPPRLSSTPTGAGAQLLIGEQPYSVYQGGQGLPAARVAGHDRGQVDPREPAVLVRLA</sequence>